<evidence type="ECO:0008006" key="3">
    <source>
        <dbReference type="Google" id="ProtNLM"/>
    </source>
</evidence>
<name>A0A9R1WPQ3_LACSA</name>
<dbReference type="PANTHER" id="PTHR33116">
    <property type="entry name" value="REVERSE TRANSCRIPTASE ZINC-BINDING DOMAIN-CONTAINING PROTEIN-RELATED-RELATED"/>
    <property type="match status" value="1"/>
</dbReference>
<dbReference type="EMBL" id="NBSK02000009">
    <property type="protein sequence ID" value="KAJ0185091.1"/>
    <property type="molecule type" value="Genomic_DNA"/>
</dbReference>
<proteinExistence type="predicted"/>
<sequence>MLQRNWMLAIISSPRVSVLVNGAATKQFKLQNRIRQGDPLSPFLFIIVMEGLKVALFEAMEKGFYKGIDLPNNGPKLSIFQFTDDTLFLGKVVWVAWNKVLSSKASGGLETGSFQALNFAFLCKWWWKFKHDQVSLWTEVIKALHGSDGSLGRSRSAAYRSGTWGVISNINSDLNKINVELNDMFLRMDVG</sequence>
<organism evidence="1 2">
    <name type="scientific">Lactuca sativa</name>
    <name type="common">Garden lettuce</name>
    <dbReference type="NCBI Taxonomy" id="4236"/>
    <lineage>
        <taxon>Eukaryota</taxon>
        <taxon>Viridiplantae</taxon>
        <taxon>Streptophyta</taxon>
        <taxon>Embryophyta</taxon>
        <taxon>Tracheophyta</taxon>
        <taxon>Spermatophyta</taxon>
        <taxon>Magnoliopsida</taxon>
        <taxon>eudicotyledons</taxon>
        <taxon>Gunneridae</taxon>
        <taxon>Pentapetalae</taxon>
        <taxon>asterids</taxon>
        <taxon>campanulids</taxon>
        <taxon>Asterales</taxon>
        <taxon>Asteraceae</taxon>
        <taxon>Cichorioideae</taxon>
        <taxon>Cichorieae</taxon>
        <taxon>Lactucinae</taxon>
        <taxon>Lactuca</taxon>
    </lineage>
</organism>
<reference evidence="1 2" key="1">
    <citation type="journal article" date="2017" name="Nat. Commun.">
        <title>Genome assembly with in vitro proximity ligation data and whole-genome triplication in lettuce.</title>
        <authorList>
            <person name="Reyes-Chin-Wo S."/>
            <person name="Wang Z."/>
            <person name="Yang X."/>
            <person name="Kozik A."/>
            <person name="Arikit S."/>
            <person name="Song C."/>
            <person name="Xia L."/>
            <person name="Froenicke L."/>
            <person name="Lavelle D.O."/>
            <person name="Truco M.J."/>
            <person name="Xia R."/>
            <person name="Zhu S."/>
            <person name="Xu C."/>
            <person name="Xu H."/>
            <person name="Xu X."/>
            <person name="Cox K."/>
            <person name="Korf I."/>
            <person name="Meyers B.C."/>
            <person name="Michelmore R.W."/>
        </authorList>
    </citation>
    <scope>NUCLEOTIDE SEQUENCE [LARGE SCALE GENOMIC DNA]</scope>
    <source>
        <strain evidence="2">cv. Salinas</strain>
        <tissue evidence="1">Seedlings</tissue>
    </source>
</reference>
<evidence type="ECO:0000313" key="2">
    <source>
        <dbReference type="Proteomes" id="UP000235145"/>
    </source>
</evidence>
<accession>A0A9R1WPQ3</accession>
<gene>
    <name evidence="1" type="ORF">LSAT_V11C900476080</name>
</gene>
<keyword evidence="2" id="KW-1185">Reference proteome</keyword>
<dbReference type="AlphaFoldDB" id="A0A9R1WPQ3"/>
<dbReference type="PANTHER" id="PTHR33116:SF77">
    <property type="entry name" value="RNA-DIRECTED DNA POLYMERASE"/>
    <property type="match status" value="1"/>
</dbReference>
<dbReference type="Proteomes" id="UP000235145">
    <property type="component" value="Unassembled WGS sequence"/>
</dbReference>
<evidence type="ECO:0000313" key="1">
    <source>
        <dbReference type="EMBL" id="KAJ0185091.1"/>
    </source>
</evidence>
<protein>
    <recommendedName>
        <fullName evidence="3">Reverse transcriptase domain-containing protein</fullName>
    </recommendedName>
</protein>
<comment type="caution">
    <text evidence="1">The sequence shown here is derived from an EMBL/GenBank/DDBJ whole genome shotgun (WGS) entry which is preliminary data.</text>
</comment>